<feature type="binding site" evidence="9">
    <location>
        <position position="341"/>
    </location>
    <ligand>
        <name>3-phosphoshikimate</name>
        <dbReference type="ChEBI" id="CHEBI:145989"/>
    </ligand>
</feature>
<keyword evidence="12" id="KW-1185">Reference proteome</keyword>
<dbReference type="InterPro" id="IPR006264">
    <property type="entry name" value="EPSP_synthase"/>
</dbReference>
<feature type="binding site" evidence="9">
    <location>
        <position position="387"/>
    </location>
    <ligand>
        <name>phosphoenolpyruvate</name>
        <dbReference type="ChEBI" id="CHEBI:58702"/>
    </ligand>
</feature>
<dbReference type="EC" id="2.5.1.19" evidence="9"/>
<dbReference type="GO" id="GO:0008652">
    <property type="term" value="P:amino acid biosynthetic process"/>
    <property type="evidence" value="ECO:0007669"/>
    <property type="project" value="UniProtKB-KW"/>
</dbReference>
<gene>
    <name evidence="9" type="primary">aroA</name>
    <name evidence="11" type="ORF">SAMN05660649_00144</name>
</gene>
<feature type="binding site" evidence="9">
    <location>
        <position position="168"/>
    </location>
    <ligand>
        <name>3-phosphoshikimate</name>
        <dbReference type="ChEBI" id="CHEBI:145989"/>
    </ligand>
</feature>
<dbReference type="InterPro" id="IPR036968">
    <property type="entry name" value="Enolpyruvate_Tfrase_sf"/>
</dbReference>
<dbReference type="UniPathway" id="UPA00053">
    <property type="reaction ID" value="UER00089"/>
</dbReference>
<protein>
    <recommendedName>
        <fullName evidence="9">3-phosphoshikimate 1-carboxyvinyltransferase</fullName>
        <ecNumber evidence="9">2.5.1.19</ecNumber>
    </recommendedName>
    <alternativeName>
        <fullName evidence="9">5-enolpyruvylshikimate-3-phosphate synthase</fullName>
        <shortName evidence="9">EPSP synthase</shortName>
        <shortName evidence="9">EPSPS</shortName>
    </alternativeName>
</protein>
<dbReference type="InterPro" id="IPR013792">
    <property type="entry name" value="RNA3'P_cycl/enolpyr_Trfase_a/b"/>
</dbReference>
<dbReference type="AlphaFoldDB" id="A0A1I2MTG1"/>
<dbReference type="GO" id="GO:0009423">
    <property type="term" value="P:chorismate biosynthetic process"/>
    <property type="evidence" value="ECO:0007669"/>
    <property type="project" value="UniProtKB-UniRule"/>
</dbReference>
<dbReference type="RefSeq" id="WP_092468392.1">
    <property type="nucleotide sequence ID" value="NZ_FOOX01000001.1"/>
</dbReference>
<feature type="active site" description="Proton acceptor" evidence="9">
    <location>
        <position position="314"/>
    </location>
</feature>
<dbReference type="EMBL" id="FOOX01000001">
    <property type="protein sequence ID" value="SFF94762.1"/>
    <property type="molecule type" value="Genomic_DNA"/>
</dbReference>
<comment type="subcellular location">
    <subcellularLocation>
        <location evidence="9">Cytoplasm</location>
    </subcellularLocation>
</comment>
<reference evidence="12" key="1">
    <citation type="submission" date="2016-10" db="EMBL/GenBank/DDBJ databases">
        <authorList>
            <person name="Varghese N."/>
            <person name="Submissions S."/>
        </authorList>
    </citation>
    <scope>NUCLEOTIDE SEQUENCE [LARGE SCALE GENOMIC DNA]</scope>
    <source>
        <strain evidence="12">DSM 17038</strain>
    </source>
</reference>
<dbReference type="Gene3D" id="3.65.10.10">
    <property type="entry name" value="Enolpyruvate transferase domain"/>
    <property type="match status" value="2"/>
</dbReference>
<keyword evidence="5 9" id="KW-0028">Amino-acid biosynthesis</keyword>
<dbReference type="FunFam" id="3.65.10.10:FF:000006">
    <property type="entry name" value="3-phosphoshikimate 1-carboxyvinyltransferase"/>
    <property type="match status" value="1"/>
</dbReference>
<evidence type="ECO:0000256" key="6">
    <source>
        <dbReference type="ARBA" id="ARBA00022679"/>
    </source>
</evidence>
<evidence type="ECO:0000256" key="3">
    <source>
        <dbReference type="ARBA" id="ARBA00009948"/>
    </source>
</evidence>
<dbReference type="Pfam" id="PF00275">
    <property type="entry name" value="EPSP_synthase"/>
    <property type="match status" value="1"/>
</dbReference>
<keyword evidence="4 9" id="KW-0963">Cytoplasm</keyword>
<dbReference type="FunFam" id="3.65.10.10:FF:000005">
    <property type="entry name" value="3-phosphoshikimate 1-carboxyvinyltransferase"/>
    <property type="match status" value="1"/>
</dbReference>
<dbReference type="NCBIfam" id="TIGR01356">
    <property type="entry name" value="aroA"/>
    <property type="match status" value="1"/>
</dbReference>
<feature type="binding site" evidence="9">
    <location>
        <position position="121"/>
    </location>
    <ligand>
        <name>phosphoenolpyruvate</name>
        <dbReference type="ChEBI" id="CHEBI:58702"/>
    </ligand>
</feature>
<feature type="binding site" evidence="9">
    <location>
        <position position="168"/>
    </location>
    <ligand>
        <name>phosphoenolpyruvate</name>
        <dbReference type="ChEBI" id="CHEBI:58702"/>
    </ligand>
</feature>
<accession>A0A1I2MTG1</accession>
<evidence type="ECO:0000256" key="1">
    <source>
        <dbReference type="ARBA" id="ARBA00002174"/>
    </source>
</evidence>
<dbReference type="SUPFAM" id="SSF55205">
    <property type="entry name" value="EPT/RTPC-like"/>
    <property type="match status" value="1"/>
</dbReference>
<evidence type="ECO:0000256" key="2">
    <source>
        <dbReference type="ARBA" id="ARBA00004811"/>
    </source>
</evidence>
<keyword evidence="6 9" id="KW-0808">Transferase</keyword>
<dbReference type="OrthoDB" id="9809920at2"/>
<feature type="binding site" evidence="9">
    <location>
        <position position="22"/>
    </location>
    <ligand>
        <name>3-phosphoshikimate</name>
        <dbReference type="ChEBI" id="CHEBI:145989"/>
    </ligand>
</feature>
<dbReference type="Proteomes" id="UP000199337">
    <property type="component" value="Unassembled WGS sequence"/>
</dbReference>
<dbReference type="PIRSF" id="PIRSF000505">
    <property type="entry name" value="EPSPS"/>
    <property type="match status" value="1"/>
</dbReference>
<comment type="caution">
    <text evidence="9">Lacks conserved residue(s) required for the propagation of feature annotation.</text>
</comment>
<dbReference type="GO" id="GO:0005737">
    <property type="term" value="C:cytoplasm"/>
    <property type="evidence" value="ECO:0007669"/>
    <property type="project" value="UniProtKB-SubCell"/>
</dbReference>
<comment type="pathway">
    <text evidence="2 9">Metabolic intermediate biosynthesis; chorismate biosynthesis; chorismate from D-erythrose 4-phosphate and phosphoenolpyruvate: step 6/7.</text>
</comment>
<name>A0A1I2MTG1_9FIRM</name>
<feature type="binding site" evidence="9">
    <location>
        <position position="26"/>
    </location>
    <ligand>
        <name>3-phosphoshikimate</name>
        <dbReference type="ChEBI" id="CHEBI:145989"/>
    </ligand>
</feature>
<feature type="binding site" evidence="9">
    <location>
        <position position="21"/>
    </location>
    <ligand>
        <name>3-phosphoshikimate</name>
        <dbReference type="ChEBI" id="CHEBI:145989"/>
    </ligand>
</feature>
<sequence>MDEKITPAKRLQGVINVPGDKSISHRSIMLGALSRGETEVENFLMGEDCLSTIRIIRALGVEVLVDNNLVAIRSDGLEALREPVDVLDAGNSGTTMRLMSGILAGSPFYAVITGDDSLRSRPMGRVIRPLLEMGAEIMARNNNLLAPIAIKGGNLRPINYESPVASAQVKSAVLLAGLFAPGCTTVIEPNQSRDHTERMLRHFGARVAVDGTQVTVWGKPGLTGKKIIVPGDISSAMFLIVAGLIVKDSEIVLPNVGVNPTRTGALQVLKAMGGDITLHNLREINGEPIGDIKVRSSGLKGTEIGGAIIPYLIDEIPVLAVAAALAEGDTVISDAGELRHKESDRIATVVKMLRAFGAGVEEFTDGFVVHGANKITGAVSETSADHRLAMSAAVAGLAAQGDTVVRGAECVHISYPGFFNTLKKLAV</sequence>
<feature type="domain" description="Enolpyruvate transferase" evidence="10">
    <location>
        <begin position="6"/>
        <end position="422"/>
    </location>
</feature>
<dbReference type="PANTHER" id="PTHR21090">
    <property type="entry name" value="AROM/DEHYDROQUINATE SYNTHASE"/>
    <property type="match status" value="1"/>
</dbReference>
<evidence type="ECO:0000256" key="8">
    <source>
        <dbReference type="ARBA" id="ARBA00044633"/>
    </source>
</evidence>
<feature type="binding site" evidence="9">
    <location>
        <position position="166"/>
    </location>
    <ligand>
        <name>3-phosphoshikimate</name>
        <dbReference type="ChEBI" id="CHEBI:145989"/>
    </ligand>
</feature>
<feature type="binding site" evidence="9">
    <location>
        <position position="314"/>
    </location>
    <ligand>
        <name>3-phosphoshikimate</name>
        <dbReference type="ChEBI" id="CHEBI:145989"/>
    </ligand>
</feature>
<dbReference type="PROSITE" id="PS00885">
    <property type="entry name" value="EPSP_SYNTHASE_2"/>
    <property type="match status" value="1"/>
</dbReference>
<comment type="catalytic activity">
    <reaction evidence="8">
        <text>3-phosphoshikimate + phosphoenolpyruvate = 5-O-(1-carboxyvinyl)-3-phosphoshikimate + phosphate</text>
        <dbReference type="Rhea" id="RHEA:21256"/>
        <dbReference type="ChEBI" id="CHEBI:43474"/>
        <dbReference type="ChEBI" id="CHEBI:57701"/>
        <dbReference type="ChEBI" id="CHEBI:58702"/>
        <dbReference type="ChEBI" id="CHEBI:145989"/>
        <dbReference type="EC" id="2.5.1.19"/>
    </reaction>
    <physiologicalReaction direction="left-to-right" evidence="8">
        <dbReference type="Rhea" id="RHEA:21257"/>
    </physiologicalReaction>
</comment>
<dbReference type="PROSITE" id="PS00104">
    <property type="entry name" value="EPSP_SYNTHASE_1"/>
    <property type="match status" value="1"/>
</dbReference>
<evidence type="ECO:0000313" key="11">
    <source>
        <dbReference type="EMBL" id="SFF94762.1"/>
    </source>
</evidence>
<feature type="binding site" evidence="9">
    <location>
        <position position="93"/>
    </location>
    <ligand>
        <name>phosphoenolpyruvate</name>
        <dbReference type="ChEBI" id="CHEBI:58702"/>
    </ligand>
</feature>
<dbReference type="CDD" id="cd01556">
    <property type="entry name" value="EPSP_synthase"/>
    <property type="match status" value="1"/>
</dbReference>
<feature type="binding site" evidence="9">
    <location>
        <position position="345"/>
    </location>
    <ligand>
        <name>phosphoenolpyruvate</name>
        <dbReference type="ChEBI" id="CHEBI:58702"/>
    </ligand>
</feature>
<dbReference type="GO" id="GO:0003866">
    <property type="term" value="F:3-phosphoshikimate 1-carboxyvinyltransferase activity"/>
    <property type="evidence" value="ECO:0007669"/>
    <property type="project" value="UniProtKB-UniRule"/>
</dbReference>
<comment type="function">
    <text evidence="1 9">Catalyzes the transfer of the enolpyruvyl moiety of phosphoenolpyruvate (PEP) to the 5-hydroxyl of shikimate-3-phosphate (S3P) to produce enolpyruvyl shikimate-3-phosphate and inorganic phosphate.</text>
</comment>
<dbReference type="InterPro" id="IPR001986">
    <property type="entry name" value="Enolpyruvate_Tfrase_dom"/>
</dbReference>
<comment type="similarity">
    <text evidence="3 9">Belongs to the EPSP synthase family.</text>
</comment>
<comment type="subunit">
    <text evidence="9">Monomer.</text>
</comment>
<proteinExistence type="inferred from homology"/>
<evidence type="ECO:0000256" key="9">
    <source>
        <dbReference type="HAMAP-Rule" id="MF_00210"/>
    </source>
</evidence>
<evidence type="ECO:0000313" key="12">
    <source>
        <dbReference type="Proteomes" id="UP000199337"/>
    </source>
</evidence>
<feature type="binding site" evidence="9">
    <location>
        <position position="21"/>
    </location>
    <ligand>
        <name>phosphoenolpyruvate</name>
        <dbReference type="ChEBI" id="CHEBI:58702"/>
    </ligand>
</feature>
<evidence type="ECO:0000256" key="5">
    <source>
        <dbReference type="ARBA" id="ARBA00022605"/>
    </source>
</evidence>
<evidence type="ECO:0000256" key="7">
    <source>
        <dbReference type="ARBA" id="ARBA00023141"/>
    </source>
</evidence>
<organism evidence="11 12">
    <name type="scientific">Desulfotruncus arcticus DSM 17038</name>
    <dbReference type="NCBI Taxonomy" id="1121424"/>
    <lineage>
        <taxon>Bacteria</taxon>
        <taxon>Bacillati</taxon>
        <taxon>Bacillota</taxon>
        <taxon>Clostridia</taxon>
        <taxon>Eubacteriales</taxon>
        <taxon>Desulfallaceae</taxon>
        <taxon>Desulfotruncus</taxon>
    </lineage>
</organism>
<keyword evidence="7 9" id="KW-0057">Aromatic amino acid biosynthesis</keyword>
<dbReference type="InterPro" id="IPR023193">
    <property type="entry name" value="EPSP_synthase_CS"/>
</dbReference>
<dbReference type="PANTHER" id="PTHR21090:SF5">
    <property type="entry name" value="PENTAFUNCTIONAL AROM POLYPEPTIDE"/>
    <property type="match status" value="1"/>
</dbReference>
<dbReference type="GO" id="GO:0009073">
    <property type="term" value="P:aromatic amino acid family biosynthetic process"/>
    <property type="evidence" value="ECO:0007669"/>
    <property type="project" value="UniProtKB-KW"/>
</dbReference>
<evidence type="ECO:0000259" key="10">
    <source>
        <dbReference type="Pfam" id="PF00275"/>
    </source>
</evidence>
<evidence type="ECO:0000256" key="4">
    <source>
        <dbReference type="ARBA" id="ARBA00022490"/>
    </source>
</evidence>
<dbReference type="STRING" id="341036.SAMN05660649_00144"/>
<dbReference type="HAMAP" id="MF_00210">
    <property type="entry name" value="EPSP_synth"/>
    <property type="match status" value="1"/>
</dbReference>